<organism evidence="1">
    <name type="scientific">Lepeophtheirus salmonis</name>
    <name type="common">Salmon louse</name>
    <name type="synonym">Caligus salmonis</name>
    <dbReference type="NCBI Taxonomy" id="72036"/>
    <lineage>
        <taxon>Eukaryota</taxon>
        <taxon>Metazoa</taxon>
        <taxon>Ecdysozoa</taxon>
        <taxon>Arthropoda</taxon>
        <taxon>Crustacea</taxon>
        <taxon>Multicrustacea</taxon>
        <taxon>Hexanauplia</taxon>
        <taxon>Copepoda</taxon>
        <taxon>Siphonostomatoida</taxon>
        <taxon>Caligidae</taxon>
        <taxon>Lepeophtheirus</taxon>
    </lineage>
</organism>
<reference evidence="1" key="1">
    <citation type="submission" date="2014-05" db="EMBL/GenBank/DDBJ databases">
        <authorList>
            <person name="Chronopoulou M."/>
        </authorList>
    </citation>
    <scope>NUCLEOTIDE SEQUENCE</scope>
    <source>
        <tissue evidence="1">Whole organism</tissue>
    </source>
</reference>
<protein>
    <submittedName>
        <fullName evidence="1">Zinc finger MYMtype protein 1like [Acyrthosiphon pisum]</fullName>
    </submittedName>
</protein>
<accession>A0A0K2VGN3</accession>
<dbReference type="EMBL" id="HACA01032252">
    <property type="protein sequence ID" value="CDW49613.1"/>
    <property type="molecule type" value="Transcribed_RNA"/>
</dbReference>
<dbReference type="AlphaFoldDB" id="A0A0K2VGN3"/>
<proteinExistence type="predicted"/>
<name>A0A0K2VGN3_LEPSM</name>
<sequence>MCVLTEAFKKAMKDIEDSLKLRNLSKTRWLARSEYICDVWISFDPLIEALRLLSCSNRFNTKMTNLATFFLGNLPSMDFVISLIFNKNIMQRIHQMTQILKIEELNIIDATEVIKSTVKNLPMIRDDTNAINEEIVAAVMFLKKIIVDDPEAEFNKKHRYRKQLS</sequence>
<evidence type="ECO:0000313" key="1">
    <source>
        <dbReference type="EMBL" id="CDW49613.1"/>
    </source>
</evidence>